<dbReference type="Pfam" id="PF00076">
    <property type="entry name" value="RRM_1"/>
    <property type="match status" value="1"/>
</dbReference>
<comment type="caution">
    <text evidence="5">The sequence shown here is derived from an EMBL/GenBank/DDBJ whole genome shotgun (WGS) entry which is preliminary data.</text>
</comment>
<feature type="compositionally biased region" description="Polar residues" evidence="3">
    <location>
        <begin position="302"/>
        <end position="311"/>
    </location>
</feature>
<dbReference type="PROSITE" id="PS50102">
    <property type="entry name" value="RRM"/>
    <property type="match status" value="1"/>
</dbReference>
<evidence type="ECO:0000256" key="3">
    <source>
        <dbReference type="SAM" id="MobiDB-lite"/>
    </source>
</evidence>
<dbReference type="Proteomes" id="UP000326396">
    <property type="component" value="Linkage Group LG13"/>
</dbReference>
<keyword evidence="1 2" id="KW-0694">RNA-binding</keyword>
<sequence length="336" mass="35464">MGDESVKSFVDEHNMGNSLKDGFDSTQNNENRQTKCDNKTPPDVPSFDLMISQMTPAGTPLPTPMNAAQPSPVSSSSGVSAFTSCRRLQPSSTRRLLFRSIINRLQDTAMAFFNRAGSILRQTVSKHINHEMSAASPSIFQMIRCMSSSKVFVGGLAWATDDMSLREAFGAYGEVHEARVIVDRETGRSRGFGFVTFADAEAASAAIQAMDQRELHGRTVRVNYANDRPQGGGGFRGGGGYGNYGGYGGGGNYGGNYGGGGGNYGGAATETGGYGGNSYGTADGGFGGERQNFGSGDHDSFGSDNADSGNTFGDADGHVEGSYRDNDEPDDFAKRA</sequence>
<dbReference type="InterPro" id="IPR012677">
    <property type="entry name" value="Nucleotide-bd_a/b_plait_sf"/>
</dbReference>
<evidence type="ECO:0000256" key="2">
    <source>
        <dbReference type="PROSITE-ProRule" id="PRU00176"/>
    </source>
</evidence>
<feature type="region of interest" description="Disordered" evidence="3">
    <location>
        <begin position="285"/>
        <end position="336"/>
    </location>
</feature>
<evidence type="ECO:0000313" key="6">
    <source>
        <dbReference type="Proteomes" id="UP000326396"/>
    </source>
</evidence>
<feature type="domain" description="RRM" evidence="4">
    <location>
        <begin position="149"/>
        <end position="227"/>
    </location>
</feature>
<organism evidence="5 6">
    <name type="scientific">Mikania micrantha</name>
    <name type="common">bitter vine</name>
    <dbReference type="NCBI Taxonomy" id="192012"/>
    <lineage>
        <taxon>Eukaryota</taxon>
        <taxon>Viridiplantae</taxon>
        <taxon>Streptophyta</taxon>
        <taxon>Embryophyta</taxon>
        <taxon>Tracheophyta</taxon>
        <taxon>Spermatophyta</taxon>
        <taxon>Magnoliopsida</taxon>
        <taxon>eudicotyledons</taxon>
        <taxon>Gunneridae</taxon>
        <taxon>Pentapetalae</taxon>
        <taxon>asterids</taxon>
        <taxon>campanulids</taxon>
        <taxon>Asterales</taxon>
        <taxon>Asteraceae</taxon>
        <taxon>Asteroideae</taxon>
        <taxon>Heliantheae alliance</taxon>
        <taxon>Eupatorieae</taxon>
        <taxon>Mikania</taxon>
    </lineage>
</organism>
<name>A0A5N6PAW8_9ASTR</name>
<feature type="region of interest" description="Disordered" evidence="3">
    <location>
        <begin position="1"/>
        <end position="42"/>
    </location>
</feature>
<dbReference type="OrthoDB" id="439808at2759"/>
<gene>
    <name evidence="5" type="ORF">E3N88_10531</name>
</gene>
<dbReference type="PANTHER" id="PTHR48027">
    <property type="entry name" value="HETEROGENEOUS NUCLEAR RIBONUCLEOPROTEIN 87F-RELATED"/>
    <property type="match status" value="1"/>
</dbReference>
<dbReference type="InterPro" id="IPR052462">
    <property type="entry name" value="SLIRP/GR-RBP-like"/>
</dbReference>
<dbReference type="CDD" id="cd21608">
    <property type="entry name" value="RRM2_NsCP33_like"/>
    <property type="match status" value="1"/>
</dbReference>
<proteinExistence type="predicted"/>
<dbReference type="InterPro" id="IPR000504">
    <property type="entry name" value="RRM_dom"/>
</dbReference>
<evidence type="ECO:0000313" key="5">
    <source>
        <dbReference type="EMBL" id="KAD6119260.1"/>
    </source>
</evidence>
<dbReference type="GO" id="GO:0003723">
    <property type="term" value="F:RNA binding"/>
    <property type="evidence" value="ECO:0007669"/>
    <property type="project" value="UniProtKB-UniRule"/>
</dbReference>
<dbReference type="SUPFAM" id="SSF54928">
    <property type="entry name" value="RNA-binding domain, RBD"/>
    <property type="match status" value="1"/>
</dbReference>
<keyword evidence="6" id="KW-1185">Reference proteome</keyword>
<dbReference type="EMBL" id="SZYD01000005">
    <property type="protein sequence ID" value="KAD6119260.1"/>
    <property type="molecule type" value="Genomic_DNA"/>
</dbReference>
<dbReference type="SMART" id="SM00360">
    <property type="entry name" value="RRM"/>
    <property type="match status" value="1"/>
</dbReference>
<accession>A0A5N6PAW8</accession>
<evidence type="ECO:0000259" key="4">
    <source>
        <dbReference type="PROSITE" id="PS50102"/>
    </source>
</evidence>
<feature type="compositionally biased region" description="Basic and acidic residues" evidence="3">
    <location>
        <begin position="315"/>
        <end position="336"/>
    </location>
</feature>
<dbReference type="Gene3D" id="3.30.70.330">
    <property type="match status" value="1"/>
</dbReference>
<feature type="compositionally biased region" description="Basic and acidic residues" evidence="3">
    <location>
        <begin position="1"/>
        <end position="14"/>
    </location>
</feature>
<reference evidence="5 6" key="1">
    <citation type="submission" date="2019-05" db="EMBL/GenBank/DDBJ databases">
        <title>Mikania micrantha, genome provides insights into the molecular mechanism of rapid growth.</title>
        <authorList>
            <person name="Liu B."/>
        </authorList>
    </citation>
    <scope>NUCLEOTIDE SEQUENCE [LARGE SCALE GENOMIC DNA]</scope>
    <source>
        <strain evidence="5">NLD-2019</strain>
        <tissue evidence="5">Leaf</tissue>
    </source>
</reference>
<protein>
    <recommendedName>
        <fullName evidence="4">RRM domain-containing protein</fullName>
    </recommendedName>
</protein>
<evidence type="ECO:0000256" key="1">
    <source>
        <dbReference type="ARBA" id="ARBA00022884"/>
    </source>
</evidence>
<dbReference type="AlphaFoldDB" id="A0A5N6PAW8"/>
<dbReference type="InterPro" id="IPR035979">
    <property type="entry name" value="RBD_domain_sf"/>
</dbReference>
<dbReference type="InterPro" id="IPR048289">
    <property type="entry name" value="RRM2_NsCP33-like"/>
</dbReference>